<dbReference type="GO" id="GO:0016705">
    <property type="term" value="F:oxidoreductase activity, acting on paired donors, with incorporation or reduction of molecular oxygen"/>
    <property type="evidence" value="ECO:0007669"/>
    <property type="project" value="InterPro"/>
</dbReference>
<feature type="transmembrane region" description="Helical" evidence="6">
    <location>
        <begin position="36"/>
        <end position="58"/>
    </location>
</feature>
<keyword evidence="8" id="KW-1185">Reference proteome</keyword>
<evidence type="ECO:0000256" key="3">
    <source>
        <dbReference type="ARBA" id="ARBA00023004"/>
    </source>
</evidence>
<dbReference type="AlphaFoldDB" id="A0AAI9E9D3"/>
<dbReference type="SUPFAM" id="SSF48264">
    <property type="entry name" value="Cytochrome P450"/>
    <property type="match status" value="1"/>
</dbReference>
<keyword evidence="4 5" id="KW-0349">Heme</keyword>
<dbReference type="PANTHER" id="PTHR24305:SF172">
    <property type="entry name" value="P450, PUTATIVE (EUROFUNG)-RELATED"/>
    <property type="match status" value="1"/>
</dbReference>
<dbReference type="CDD" id="cd11061">
    <property type="entry name" value="CYP67-like"/>
    <property type="match status" value="1"/>
</dbReference>
<keyword evidence="5" id="KW-0503">Monooxygenase</keyword>
<comment type="similarity">
    <text evidence="5">Belongs to the cytochrome P450 family.</text>
</comment>
<evidence type="ECO:0000313" key="8">
    <source>
        <dbReference type="Proteomes" id="UP001296104"/>
    </source>
</evidence>
<dbReference type="PRINTS" id="PR00385">
    <property type="entry name" value="P450"/>
</dbReference>
<accession>A0AAI9E9D3</accession>
<dbReference type="PROSITE" id="PS00086">
    <property type="entry name" value="CYTOCHROME_P450"/>
    <property type="match status" value="1"/>
</dbReference>
<dbReference type="PRINTS" id="PR00463">
    <property type="entry name" value="EP450I"/>
</dbReference>
<evidence type="ECO:0000256" key="5">
    <source>
        <dbReference type="RuleBase" id="RU000461"/>
    </source>
</evidence>
<keyword evidence="5" id="KW-0560">Oxidoreductase</keyword>
<evidence type="ECO:0000256" key="1">
    <source>
        <dbReference type="ARBA" id="ARBA00001971"/>
    </source>
</evidence>
<keyword evidence="6" id="KW-0472">Membrane</keyword>
<dbReference type="PANTHER" id="PTHR24305">
    <property type="entry name" value="CYTOCHROME P450"/>
    <property type="match status" value="1"/>
</dbReference>
<dbReference type="InterPro" id="IPR050121">
    <property type="entry name" value="Cytochrome_P450_monoxygenase"/>
</dbReference>
<proteinExistence type="inferred from homology"/>
<comment type="caution">
    <text evidence="7">The sequence shown here is derived from an EMBL/GenBank/DDBJ whole genome shotgun (WGS) entry which is preliminary data.</text>
</comment>
<protein>
    <submittedName>
        <fullName evidence="7">Cytochrome</fullName>
    </submittedName>
</protein>
<dbReference type="Proteomes" id="UP001296104">
    <property type="component" value="Unassembled WGS sequence"/>
</dbReference>
<dbReference type="Pfam" id="PF00067">
    <property type="entry name" value="p450"/>
    <property type="match status" value="1"/>
</dbReference>
<comment type="cofactor">
    <cofactor evidence="1 4">
        <name>heme</name>
        <dbReference type="ChEBI" id="CHEBI:30413"/>
    </cofactor>
</comment>
<dbReference type="GO" id="GO:0020037">
    <property type="term" value="F:heme binding"/>
    <property type="evidence" value="ECO:0007669"/>
    <property type="project" value="InterPro"/>
</dbReference>
<dbReference type="EMBL" id="CAVMBE010000014">
    <property type="protein sequence ID" value="CAK3940701.1"/>
    <property type="molecule type" value="Genomic_DNA"/>
</dbReference>
<evidence type="ECO:0000256" key="6">
    <source>
        <dbReference type="SAM" id="Phobius"/>
    </source>
</evidence>
<dbReference type="GO" id="GO:0005506">
    <property type="term" value="F:iron ion binding"/>
    <property type="evidence" value="ECO:0007669"/>
    <property type="project" value="InterPro"/>
</dbReference>
<evidence type="ECO:0000256" key="4">
    <source>
        <dbReference type="PIRSR" id="PIRSR602401-1"/>
    </source>
</evidence>
<feature type="binding site" description="axial binding residue" evidence="4">
    <location>
        <position position="453"/>
    </location>
    <ligand>
        <name>heme</name>
        <dbReference type="ChEBI" id="CHEBI:30413"/>
    </ligand>
    <ligandPart>
        <name>Fe</name>
        <dbReference type="ChEBI" id="CHEBI:18248"/>
    </ligandPart>
</feature>
<keyword evidence="3 4" id="KW-0408">Iron</keyword>
<dbReference type="InterPro" id="IPR017972">
    <property type="entry name" value="Cyt_P450_CS"/>
</dbReference>
<dbReference type="Gene3D" id="1.10.630.10">
    <property type="entry name" value="Cytochrome P450"/>
    <property type="match status" value="1"/>
</dbReference>
<gene>
    <name evidence="7" type="ORF">LECACI_7A003096</name>
</gene>
<dbReference type="InterPro" id="IPR001128">
    <property type="entry name" value="Cyt_P450"/>
</dbReference>
<dbReference type="InterPro" id="IPR036396">
    <property type="entry name" value="Cyt_P450_sf"/>
</dbReference>
<keyword evidence="2 4" id="KW-0479">Metal-binding</keyword>
<evidence type="ECO:0000256" key="2">
    <source>
        <dbReference type="ARBA" id="ARBA00022723"/>
    </source>
</evidence>
<dbReference type="GO" id="GO:0004497">
    <property type="term" value="F:monooxygenase activity"/>
    <property type="evidence" value="ECO:0007669"/>
    <property type="project" value="UniProtKB-KW"/>
</dbReference>
<keyword evidence="6" id="KW-0812">Transmembrane</keyword>
<organism evidence="7 8">
    <name type="scientific">Lecanosticta acicola</name>
    <dbReference type="NCBI Taxonomy" id="111012"/>
    <lineage>
        <taxon>Eukaryota</taxon>
        <taxon>Fungi</taxon>
        <taxon>Dikarya</taxon>
        <taxon>Ascomycota</taxon>
        <taxon>Pezizomycotina</taxon>
        <taxon>Dothideomycetes</taxon>
        <taxon>Dothideomycetidae</taxon>
        <taxon>Mycosphaerellales</taxon>
        <taxon>Mycosphaerellaceae</taxon>
        <taxon>Lecanosticta</taxon>
    </lineage>
</organism>
<dbReference type="InterPro" id="IPR002401">
    <property type="entry name" value="Cyt_P450_E_grp-I"/>
</dbReference>
<reference evidence="7" key="1">
    <citation type="submission" date="2023-11" db="EMBL/GenBank/DDBJ databases">
        <authorList>
            <person name="Alioto T."/>
            <person name="Alioto T."/>
            <person name="Gomez Garrido J."/>
        </authorList>
    </citation>
    <scope>NUCLEOTIDE SEQUENCE</scope>
</reference>
<name>A0AAI9E9D3_9PEZI</name>
<sequence length="514" mass="58780">MYGFVFGLVALTLGLLLTIGKWTLDYFRDPKGLRRYPNMSLFSGISSLPFMLVSYSGFRSQYMLDLHRKTGHSIIRTGPSTLHFSDLRAIKDVYGHSTKCTKDGNYEIQAGTHFHLADVVDKPEHARKRKVLSSAYALKNLEEWEFKVADKVERLIAQFDKRADGETVIDYRPWTNFFTIDAIADIGLTHRMNLLDNASGKTTGMRPDGTLYECDFRQCLYANSRATSVMSYCYDYYKEVCKLSKLSPYFNRLWQLNNDWDGIPRYLAAERLKRYQAGEKLDDFFQALMEDRNGSPNNLEWGEAVAEVTIMMNAGSTTTAISMANVLYQLLKHPHVMEKLRKEVDETLDEDEEVAPYEKVKYLPYLRACLDESLRLFPPISHGLTRATPAEGQEVCGEYIAGGTTVNISSYIAHRDEKVFPDPESYIPERWLGEAGKDLGPYFIAFSAGARGCIGRNIAYLEQTVLLASMVHRYEIELADPKFEVGRYEWQNLHLTELPVKIRRRQKAVVEEVA</sequence>
<evidence type="ECO:0000313" key="7">
    <source>
        <dbReference type="EMBL" id="CAK3940701.1"/>
    </source>
</evidence>
<keyword evidence="6" id="KW-1133">Transmembrane helix</keyword>